<reference evidence="3" key="1">
    <citation type="submission" date="2016-10" db="EMBL/GenBank/DDBJ databases">
        <authorList>
            <person name="Varghese N."/>
            <person name="Submissions S."/>
        </authorList>
    </citation>
    <scope>NUCLEOTIDE SEQUENCE [LARGE SCALE GENOMIC DNA]</scope>
    <source>
        <strain evidence="3">CGMCC 1.7062</strain>
    </source>
</reference>
<dbReference type="EMBL" id="FNVG01000014">
    <property type="protein sequence ID" value="SEG43286.1"/>
    <property type="molecule type" value="Genomic_DNA"/>
</dbReference>
<evidence type="ECO:0000256" key="1">
    <source>
        <dbReference type="SAM" id="MobiDB-lite"/>
    </source>
</evidence>
<protein>
    <submittedName>
        <fullName evidence="2">Uncharacterized protein</fullName>
    </submittedName>
</protein>
<gene>
    <name evidence="2" type="ORF">SAMN04488244_1146</name>
</gene>
<evidence type="ECO:0000313" key="3">
    <source>
        <dbReference type="Proteomes" id="UP000236721"/>
    </source>
</evidence>
<dbReference type="AlphaFoldDB" id="A0A1H6A6D2"/>
<proteinExistence type="predicted"/>
<keyword evidence="3" id="KW-1185">Reference proteome</keyword>
<organism evidence="2 3">
    <name type="scientific">Vibrio hangzhouensis</name>
    <dbReference type="NCBI Taxonomy" id="462991"/>
    <lineage>
        <taxon>Bacteria</taxon>
        <taxon>Pseudomonadati</taxon>
        <taxon>Pseudomonadota</taxon>
        <taxon>Gammaproteobacteria</taxon>
        <taxon>Vibrionales</taxon>
        <taxon>Vibrionaceae</taxon>
        <taxon>Vibrio</taxon>
    </lineage>
</organism>
<feature type="region of interest" description="Disordered" evidence="1">
    <location>
        <begin position="73"/>
        <end position="102"/>
    </location>
</feature>
<dbReference type="OrthoDB" id="1095227at2"/>
<dbReference type="RefSeq" id="WP_103881035.1">
    <property type="nucleotide sequence ID" value="NZ_FNVG01000014.1"/>
</dbReference>
<evidence type="ECO:0000313" key="2">
    <source>
        <dbReference type="EMBL" id="SEG43286.1"/>
    </source>
</evidence>
<accession>A0A1H6A6D2</accession>
<sequence length="111" mass="12142">MVLANMRPQGLACPECGTRIVVDIIRLLAQGKITCPMCHLELIVDQRKSADSLNALRGFQDDFKDAQMRFSDNQYSDSQGASVIQRNDASSSAGSLIDGEEPEVSLRLLLS</sequence>
<name>A0A1H6A6D2_9VIBR</name>
<dbReference type="Proteomes" id="UP000236721">
    <property type="component" value="Unassembled WGS sequence"/>
</dbReference>
<feature type="compositionally biased region" description="Polar residues" evidence="1">
    <location>
        <begin position="73"/>
        <end position="94"/>
    </location>
</feature>